<dbReference type="Proteomes" id="UP001196980">
    <property type="component" value="Unassembled WGS sequence"/>
</dbReference>
<keyword evidence="5" id="KW-0812">Transmembrane</keyword>
<keyword evidence="5" id="KW-1133">Transmembrane helix</keyword>
<evidence type="ECO:0000313" key="8">
    <source>
        <dbReference type="Proteomes" id="UP001196980"/>
    </source>
</evidence>
<keyword evidence="2" id="KW-0645">Protease</keyword>
<evidence type="ECO:0000256" key="2">
    <source>
        <dbReference type="ARBA" id="ARBA00022670"/>
    </source>
</evidence>
<sequence>MKKIVLFFSAIFIVIAVISLILSLLTNRVVLGDKIALIKVEGIILSSTDTVKEIKKYRDDPSIKAIVLSVDSPGGAVVPSAEIYDEVKKTVMKKKVVVSMGSLAASGGYYISSPASKIIANQATITGSIGVIMEMANLSGLMDKIGVRSEVIKSGRYKDLASLYRGVGKEEREILQGVLDDIHGQFIEAVAEGRKMPFDRVRGI</sequence>
<dbReference type="InterPro" id="IPR047272">
    <property type="entry name" value="S49_SppA_C"/>
</dbReference>
<gene>
    <name evidence="7" type="primary">sppA</name>
    <name evidence="7" type="ORF">HWQ67_17100</name>
</gene>
<evidence type="ECO:0000256" key="3">
    <source>
        <dbReference type="ARBA" id="ARBA00022801"/>
    </source>
</evidence>
<keyword evidence="4" id="KW-0720">Serine protease</keyword>
<dbReference type="InterPro" id="IPR004635">
    <property type="entry name" value="Pept_S49_SppA"/>
</dbReference>
<keyword evidence="3" id="KW-0378">Hydrolase</keyword>
<evidence type="ECO:0000256" key="1">
    <source>
        <dbReference type="ARBA" id="ARBA00008683"/>
    </source>
</evidence>
<comment type="similarity">
    <text evidence="1">Belongs to the peptidase S49 family.</text>
</comment>
<dbReference type="InterPro" id="IPR002142">
    <property type="entry name" value="Peptidase_S49"/>
</dbReference>
<dbReference type="RefSeq" id="WP_218253906.1">
    <property type="nucleotide sequence ID" value="NZ_JABXWD010000522.1"/>
</dbReference>
<evidence type="ECO:0000259" key="6">
    <source>
        <dbReference type="Pfam" id="PF01343"/>
    </source>
</evidence>
<dbReference type="PANTHER" id="PTHR42987">
    <property type="entry name" value="PEPTIDASE S49"/>
    <property type="match status" value="1"/>
</dbReference>
<evidence type="ECO:0000313" key="7">
    <source>
        <dbReference type="EMBL" id="MBV6343297.1"/>
    </source>
</evidence>
<dbReference type="PANTHER" id="PTHR42987:SF7">
    <property type="entry name" value="SIGNAL PEPTIDE PEPTIDASE SPPA-RELATED"/>
    <property type="match status" value="1"/>
</dbReference>
<accession>A0ABS6S3U3</accession>
<evidence type="ECO:0000256" key="5">
    <source>
        <dbReference type="SAM" id="Phobius"/>
    </source>
</evidence>
<dbReference type="EMBL" id="JABXWD010000522">
    <property type="protein sequence ID" value="MBV6343297.1"/>
    <property type="molecule type" value="Genomic_DNA"/>
</dbReference>
<name>A0ABS6S3U3_9BACT</name>
<keyword evidence="5" id="KW-0472">Membrane</keyword>
<evidence type="ECO:0000256" key="4">
    <source>
        <dbReference type="ARBA" id="ARBA00022825"/>
    </source>
</evidence>
<dbReference type="CDD" id="cd07023">
    <property type="entry name" value="S49_Sppa_N_C"/>
    <property type="match status" value="1"/>
</dbReference>
<protein>
    <submittedName>
        <fullName evidence="7">Signal peptide peptidase SppA</fullName>
    </submittedName>
</protein>
<proteinExistence type="inferred from homology"/>
<comment type="caution">
    <text evidence="7">The sequence shown here is derived from an EMBL/GenBank/DDBJ whole genome shotgun (WGS) entry which is preliminary data.</text>
</comment>
<dbReference type="Pfam" id="PF01343">
    <property type="entry name" value="Peptidase_S49"/>
    <property type="match status" value="1"/>
</dbReference>
<reference evidence="7 8" key="1">
    <citation type="journal article" date="2020" name="J Geophys Res Biogeosci">
        <title>Magnetotaxis as an Adaptation to Enable Bacterial Shuttling of Microbial Sulfur and Sulfur Cycling Across Aquatic Oxic#Anoxic Interfaces.</title>
        <authorList>
            <person name="Li J."/>
            <person name="Liu P."/>
            <person name="Wang J."/>
            <person name="Roberts A.P."/>
            <person name="Pan Y."/>
        </authorList>
    </citation>
    <scope>NUCLEOTIDE SEQUENCE [LARGE SCALE GENOMIC DNA]</scope>
    <source>
        <strain evidence="7 8">MYR-1_YQ</strain>
    </source>
</reference>
<feature type="non-terminal residue" evidence="7">
    <location>
        <position position="204"/>
    </location>
</feature>
<feature type="domain" description="Peptidase S49" evidence="6">
    <location>
        <begin position="92"/>
        <end position="202"/>
    </location>
</feature>
<keyword evidence="8" id="KW-1185">Reference proteome</keyword>
<organism evidence="7 8">
    <name type="scientific">Candidatus Magnetobacterium casense</name>
    <dbReference type="NCBI Taxonomy" id="1455061"/>
    <lineage>
        <taxon>Bacteria</taxon>
        <taxon>Pseudomonadati</taxon>
        <taxon>Nitrospirota</taxon>
        <taxon>Thermodesulfovibrionia</taxon>
        <taxon>Thermodesulfovibrionales</taxon>
        <taxon>Candidatus Magnetobacteriaceae</taxon>
        <taxon>Candidatus Magnetobacterium</taxon>
    </lineage>
</organism>
<dbReference type="NCBIfam" id="TIGR00706">
    <property type="entry name" value="SppA_dom"/>
    <property type="match status" value="1"/>
</dbReference>
<feature type="transmembrane region" description="Helical" evidence="5">
    <location>
        <begin position="6"/>
        <end position="25"/>
    </location>
</feature>